<evidence type="ECO:0000256" key="5">
    <source>
        <dbReference type="ARBA" id="ARBA00022496"/>
    </source>
</evidence>
<dbReference type="Proteomes" id="UP000824150">
    <property type="component" value="Unassembled WGS sequence"/>
</dbReference>
<dbReference type="InterPro" id="IPR036837">
    <property type="entry name" value="Cation_efflux_CTD_sf"/>
</dbReference>
<dbReference type="PANTHER" id="PTHR43840:SF41">
    <property type="entry name" value="CATION-EFFLUX PUMP FIEF"/>
    <property type="match status" value="1"/>
</dbReference>
<feature type="transmembrane region" description="Helical" evidence="11">
    <location>
        <begin position="12"/>
        <end position="35"/>
    </location>
</feature>
<comment type="subcellular location">
    <subcellularLocation>
        <location evidence="1">Membrane</location>
        <topology evidence="1">Multi-pass membrane protein</topology>
    </subcellularLocation>
</comment>
<dbReference type="Gene3D" id="1.20.1510.10">
    <property type="entry name" value="Cation efflux protein transmembrane domain"/>
    <property type="match status" value="1"/>
</dbReference>
<evidence type="ECO:0000256" key="4">
    <source>
        <dbReference type="ARBA" id="ARBA00022475"/>
    </source>
</evidence>
<keyword evidence="7" id="KW-0864">Zinc transport</keyword>
<dbReference type="GO" id="GO:0005886">
    <property type="term" value="C:plasma membrane"/>
    <property type="evidence" value="ECO:0007669"/>
    <property type="project" value="TreeGrafter"/>
</dbReference>
<gene>
    <name evidence="14" type="ORF">IAA31_02780</name>
</gene>
<evidence type="ECO:0000256" key="7">
    <source>
        <dbReference type="ARBA" id="ARBA00022906"/>
    </source>
</evidence>
<keyword evidence="5" id="KW-0410">Iron transport</keyword>
<keyword evidence="7" id="KW-0406">Ion transport</keyword>
<evidence type="ECO:0000259" key="13">
    <source>
        <dbReference type="Pfam" id="PF16916"/>
    </source>
</evidence>
<dbReference type="NCBIfam" id="TIGR01297">
    <property type="entry name" value="CDF"/>
    <property type="match status" value="1"/>
</dbReference>
<dbReference type="Pfam" id="PF01545">
    <property type="entry name" value="Cation_efflux"/>
    <property type="match status" value="1"/>
</dbReference>
<dbReference type="InterPro" id="IPR027470">
    <property type="entry name" value="Cation_efflux_CTD"/>
</dbReference>
<feature type="domain" description="Cation efflux protein transmembrane" evidence="12">
    <location>
        <begin position="16"/>
        <end position="208"/>
    </location>
</feature>
<feature type="transmembrane region" description="Helical" evidence="11">
    <location>
        <begin position="41"/>
        <end position="61"/>
    </location>
</feature>
<feature type="transmembrane region" description="Helical" evidence="11">
    <location>
        <begin position="113"/>
        <end position="136"/>
    </location>
</feature>
<dbReference type="GO" id="GO:0015341">
    <property type="term" value="F:zinc efflux antiporter activity"/>
    <property type="evidence" value="ECO:0007669"/>
    <property type="project" value="TreeGrafter"/>
</dbReference>
<keyword evidence="9 11" id="KW-0472">Membrane</keyword>
<dbReference type="GO" id="GO:0015093">
    <property type="term" value="F:ferrous iron transmembrane transporter activity"/>
    <property type="evidence" value="ECO:0007669"/>
    <property type="project" value="TreeGrafter"/>
</dbReference>
<keyword evidence="7" id="KW-0862">Zinc</keyword>
<dbReference type="InterPro" id="IPR058533">
    <property type="entry name" value="Cation_efflux_TM"/>
</dbReference>
<dbReference type="EMBL" id="JAHLFG010000029">
    <property type="protein sequence ID" value="MBU3826398.1"/>
    <property type="molecule type" value="Genomic_DNA"/>
</dbReference>
<accession>A0A9E2NRR7</accession>
<comment type="caution">
    <text evidence="14">The sequence shown here is derived from an EMBL/GenBank/DDBJ whole genome shotgun (WGS) entry which is preliminary data.</text>
</comment>
<dbReference type="AlphaFoldDB" id="A0A9E2NRR7"/>
<evidence type="ECO:0000256" key="8">
    <source>
        <dbReference type="ARBA" id="ARBA00022989"/>
    </source>
</evidence>
<evidence type="ECO:0000256" key="6">
    <source>
        <dbReference type="ARBA" id="ARBA00022692"/>
    </source>
</evidence>
<dbReference type="SUPFAM" id="SSF161111">
    <property type="entry name" value="Cation efflux protein transmembrane domain-like"/>
    <property type="match status" value="1"/>
</dbReference>
<feature type="transmembrane region" description="Helical" evidence="11">
    <location>
        <begin position="156"/>
        <end position="177"/>
    </location>
</feature>
<evidence type="ECO:0000256" key="1">
    <source>
        <dbReference type="ARBA" id="ARBA00004141"/>
    </source>
</evidence>
<keyword evidence="3" id="KW-0813">Transport</keyword>
<dbReference type="InterPro" id="IPR002524">
    <property type="entry name" value="Cation_efflux"/>
</dbReference>
<dbReference type="GO" id="GO:0006882">
    <property type="term" value="P:intracellular zinc ion homeostasis"/>
    <property type="evidence" value="ECO:0007669"/>
    <property type="project" value="TreeGrafter"/>
</dbReference>
<feature type="region of interest" description="Disordered" evidence="10">
    <location>
        <begin position="316"/>
        <end position="350"/>
    </location>
</feature>
<evidence type="ECO:0000256" key="2">
    <source>
        <dbReference type="ARBA" id="ARBA00010212"/>
    </source>
</evidence>
<keyword evidence="4" id="KW-1003">Cell membrane</keyword>
<reference evidence="14" key="2">
    <citation type="submission" date="2021-04" db="EMBL/GenBank/DDBJ databases">
        <authorList>
            <person name="Gilroy R."/>
        </authorList>
    </citation>
    <scope>NUCLEOTIDE SEQUENCE</scope>
    <source>
        <strain evidence="14">687</strain>
    </source>
</reference>
<protein>
    <submittedName>
        <fullName evidence="14">Cation diffusion facilitator family transporter</fullName>
    </submittedName>
</protein>
<evidence type="ECO:0000256" key="10">
    <source>
        <dbReference type="SAM" id="MobiDB-lite"/>
    </source>
</evidence>
<dbReference type="Gene3D" id="3.30.70.1350">
    <property type="entry name" value="Cation efflux protein, cytoplasmic domain"/>
    <property type="match status" value="1"/>
</dbReference>
<comment type="similarity">
    <text evidence="2">Belongs to the cation diffusion facilitator (CDF) transporter (TC 2.A.4) family. FieF subfamily.</text>
</comment>
<dbReference type="GO" id="GO:0015086">
    <property type="term" value="F:cadmium ion transmembrane transporter activity"/>
    <property type="evidence" value="ECO:0007669"/>
    <property type="project" value="TreeGrafter"/>
</dbReference>
<keyword evidence="8 11" id="KW-1133">Transmembrane helix</keyword>
<name>A0A9E2NRR7_9GAMM</name>
<dbReference type="PANTHER" id="PTHR43840">
    <property type="entry name" value="MITOCHONDRIAL METAL TRANSPORTER 1-RELATED"/>
    <property type="match status" value="1"/>
</dbReference>
<feature type="transmembrane region" description="Helical" evidence="11">
    <location>
        <begin position="82"/>
        <end position="101"/>
    </location>
</feature>
<evidence type="ECO:0000256" key="3">
    <source>
        <dbReference type="ARBA" id="ARBA00022448"/>
    </source>
</evidence>
<evidence type="ECO:0000256" key="11">
    <source>
        <dbReference type="SAM" id="Phobius"/>
    </source>
</evidence>
<sequence>MALEQNYKKLVLMAGFASVGTALTLIVMKLIVWVFSGSSSVLASLMDSTIDLGASFINLLALRFAIAPPDKEHRFGHYKAEALASLCQAAFIGGSAFFLVIHGSERLLTPHPIAHVDAAIFVSALAIVITLLLVAFQTVVCRLTQSQAIGADRYHYLSDVLLNAGVIVSLICTRLGYLWADGLFAVLLGLYIFKGSVHIGRTAVSTLLDRSMTSQENMQVLEAIAAVKGVDSIHDLRTRRAGPCCFIQCHLVMSPDISLHQAHHIATEAEEAVRKLFPEADITMHMEPDESDTYRDMQFVDRTVCAVDYTPLKQRQEKVADSSAAKVKDEDKAPEQTPADREATGKDVSA</sequence>
<organism evidence="14 15">
    <name type="scientific">Candidatus Anaerobiospirillum merdipullorum</name>
    <dbReference type="NCBI Taxonomy" id="2838450"/>
    <lineage>
        <taxon>Bacteria</taxon>
        <taxon>Pseudomonadati</taxon>
        <taxon>Pseudomonadota</taxon>
        <taxon>Gammaproteobacteria</taxon>
        <taxon>Aeromonadales</taxon>
        <taxon>Succinivibrionaceae</taxon>
        <taxon>Anaerobiospirillum</taxon>
    </lineage>
</organism>
<evidence type="ECO:0000313" key="15">
    <source>
        <dbReference type="Proteomes" id="UP000824150"/>
    </source>
</evidence>
<keyword evidence="5" id="KW-0408">Iron</keyword>
<dbReference type="InterPro" id="IPR027469">
    <property type="entry name" value="Cation_efflux_TMD_sf"/>
</dbReference>
<keyword evidence="6 11" id="KW-0812">Transmembrane</keyword>
<evidence type="ECO:0000259" key="12">
    <source>
        <dbReference type="Pfam" id="PF01545"/>
    </source>
</evidence>
<dbReference type="Pfam" id="PF16916">
    <property type="entry name" value="ZT_dimer"/>
    <property type="match status" value="1"/>
</dbReference>
<evidence type="ECO:0000313" key="14">
    <source>
        <dbReference type="EMBL" id="MBU3826398.1"/>
    </source>
</evidence>
<evidence type="ECO:0000256" key="9">
    <source>
        <dbReference type="ARBA" id="ARBA00023136"/>
    </source>
</evidence>
<proteinExistence type="inferred from homology"/>
<feature type="domain" description="Cation efflux protein cytoplasmic" evidence="13">
    <location>
        <begin position="216"/>
        <end position="288"/>
    </location>
</feature>
<dbReference type="SUPFAM" id="SSF160240">
    <property type="entry name" value="Cation efflux protein cytoplasmic domain-like"/>
    <property type="match status" value="1"/>
</dbReference>
<reference evidence="14" key="1">
    <citation type="journal article" date="2021" name="PeerJ">
        <title>Extensive microbial diversity within the chicken gut microbiome revealed by metagenomics and culture.</title>
        <authorList>
            <person name="Gilroy R."/>
            <person name="Ravi A."/>
            <person name="Getino M."/>
            <person name="Pursley I."/>
            <person name="Horton D.L."/>
            <person name="Alikhan N.F."/>
            <person name="Baker D."/>
            <person name="Gharbi K."/>
            <person name="Hall N."/>
            <person name="Watson M."/>
            <person name="Adriaenssens E.M."/>
            <person name="Foster-Nyarko E."/>
            <person name="Jarju S."/>
            <person name="Secka A."/>
            <person name="Antonio M."/>
            <person name="Oren A."/>
            <person name="Chaudhuri R.R."/>
            <person name="La Ragione R."/>
            <person name="Hildebrand F."/>
            <person name="Pallen M.J."/>
        </authorList>
    </citation>
    <scope>NUCLEOTIDE SEQUENCE</scope>
    <source>
        <strain evidence="14">687</strain>
    </source>
</reference>
<dbReference type="InterPro" id="IPR050291">
    <property type="entry name" value="CDF_Transporter"/>
</dbReference>